<name>A0A1Q8SUZ7_9GAMM</name>
<dbReference type="AlphaFoldDB" id="A0A1Q8SUZ7"/>
<gene>
    <name evidence="2" type="ORF">BTW07_04420</name>
</gene>
<dbReference type="EMBL" id="MSDO01000004">
    <property type="protein sequence ID" value="OLO05279.1"/>
    <property type="molecule type" value="Genomic_DNA"/>
</dbReference>
<dbReference type="STRING" id="404433.BTW07_04420"/>
<keyword evidence="3" id="KW-1185">Reference proteome</keyword>
<proteinExistence type="predicted"/>
<dbReference type="Pfam" id="PF05521">
    <property type="entry name" value="Phage_HCP"/>
    <property type="match status" value="1"/>
</dbReference>
<organism evidence="2 3">
    <name type="scientific">Salinicola socius</name>
    <dbReference type="NCBI Taxonomy" id="404433"/>
    <lineage>
        <taxon>Bacteria</taxon>
        <taxon>Pseudomonadati</taxon>
        <taxon>Pseudomonadota</taxon>
        <taxon>Gammaproteobacteria</taxon>
        <taxon>Oceanospirillales</taxon>
        <taxon>Halomonadaceae</taxon>
        <taxon>Salinicola</taxon>
    </lineage>
</organism>
<evidence type="ECO:0000256" key="1">
    <source>
        <dbReference type="SAM" id="MobiDB-lite"/>
    </source>
</evidence>
<reference evidence="2 3" key="1">
    <citation type="submission" date="2016-12" db="EMBL/GenBank/DDBJ databases">
        <title>Draft genome sequences of strains Salinicola socius SMB35, Salinicola sp. MH3R3-1 and Chromohalobacter sp. SMB17 from the Verkhnekamsk potash mining region of Russia.</title>
        <authorList>
            <person name="Mavrodi D.V."/>
            <person name="Olsson B.E."/>
            <person name="Korsakova E.S."/>
            <person name="Pyankova A."/>
            <person name="Mavrodi O.V."/>
            <person name="Plotnikova E.G."/>
        </authorList>
    </citation>
    <scope>NUCLEOTIDE SEQUENCE [LARGE SCALE GENOMIC DNA]</scope>
    <source>
        <strain evidence="2 3">SMB35</strain>
    </source>
</reference>
<dbReference type="Proteomes" id="UP000186878">
    <property type="component" value="Unassembled WGS sequence"/>
</dbReference>
<sequence>MRAGRLRHRVTIQRQRQGEGKDEVGQPVEGWEDVATVWAEVTGLTGREYIASGGEQSEVSMQILMRYRAGIDETMQVIHPPPTGGGETYEIISALPDARRRQLTLMCKSVRRS</sequence>
<dbReference type="NCBIfam" id="TIGR01563">
    <property type="entry name" value="gp16_SPP1"/>
    <property type="match status" value="1"/>
</dbReference>
<feature type="region of interest" description="Disordered" evidence="1">
    <location>
        <begin position="1"/>
        <end position="26"/>
    </location>
</feature>
<comment type="caution">
    <text evidence="2">The sequence shown here is derived from an EMBL/GenBank/DDBJ whole genome shotgun (WGS) entry which is preliminary data.</text>
</comment>
<evidence type="ECO:0000313" key="3">
    <source>
        <dbReference type="Proteomes" id="UP000186878"/>
    </source>
</evidence>
<dbReference type="Gene3D" id="2.40.10.270">
    <property type="entry name" value="Bacteriophage SPP1 head-tail adaptor protein"/>
    <property type="match status" value="1"/>
</dbReference>
<dbReference type="RefSeq" id="WP_075568963.1">
    <property type="nucleotide sequence ID" value="NZ_MSDO01000004.1"/>
</dbReference>
<feature type="compositionally biased region" description="Basic residues" evidence="1">
    <location>
        <begin position="1"/>
        <end position="11"/>
    </location>
</feature>
<accession>A0A1Q8SUZ7</accession>
<evidence type="ECO:0008006" key="4">
    <source>
        <dbReference type="Google" id="ProtNLM"/>
    </source>
</evidence>
<dbReference type="InterPro" id="IPR038666">
    <property type="entry name" value="SSP1_head-tail_sf"/>
</dbReference>
<protein>
    <recommendedName>
        <fullName evidence="4">Head-tail adaptor protein</fullName>
    </recommendedName>
</protein>
<evidence type="ECO:0000313" key="2">
    <source>
        <dbReference type="EMBL" id="OLO05279.1"/>
    </source>
</evidence>
<dbReference type="InterPro" id="IPR008767">
    <property type="entry name" value="Phage_SPP1_head-tail_adaptor"/>
</dbReference>
<dbReference type="OrthoDB" id="8640229at2"/>